<dbReference type="OrthoDB" id="2168082at2"/>
<evidence type="ECO:0000259" key="2">
    <source>
        <dbReference type="PROSITE" id="PS50110"/>
    </source>
</evidence>
<keyword evidence="1" id="KW-0597">Phosphoprotein</keyword>
<evidence type="ECO:0000256" key="1">
    <source>
        <dbReference type="PROSITE-ProRule" id="PRU00169"/>
    </source>
</evidence>
<dbReference type="Proteomes" id="UP000275719">
    <property type="component" value="Unassembled WGS sequence"/>
</dbReference>
<dbReference type="PROSITE" id="PS50930">
    <property type="entry name" value="HTH_LYTTR"/>
    <property type="match status" value="1"/>
</dbReference>
<dbReference type="GO" id="GO:0003677">
    <property type="term" value="F:DNA binding"/>
    <property type="evidence" value="ECO:0007669"/>
    <property type="project" value="UniProtKB-KW"/>
</dbReference>
<evidence type="ECO:0000259" key="3">
    <source>
        <dbReference type="PROSITE" id="PS50930"/>
    </source>
</evidence>
<proteinExistence type="predicted"/>
<dbReference type="Pfam" id="PF00072">
    <property type="entry name" value="Response_reg"/>
    <property type="match status" value="1"/>
</dbReference>
<dbReference type="GO" id="GO:0000156">
    <property type="term" value="F:phosphorelay response regulator activity"/>
    <property type="evidence" value="ECO:0007669"/>
    <property type="project" value="InterPro"/>
</dbReference>
<feature type="domain" description="Response regulatory" evidence="2">
    <location>
        <begin position="3"/>
        <end position="114"/>
    </location>
</feature>
<keyword evidence="4" id="KW-0238">DNA-binding</keyword>
<reference evidence="4 5" key="1">
    <citation type="submission" date="2018-11" db="EMBL/GenBank/DDBJ databases">
        <title>Flavobacterium sp. nov., YIM 102701-2 draft genome.</title>
        <authorList>
            <person name="Li G."/>
            <person name="Jiang Y."/>
        </authorList>
    </citation>
    <scope>NUCLEOTIDE SEQUENCE [LARGE SCALE GENOMIC DNA]</scope>
    <source>
        <strain evidence="4 5">YIM 102701-2</strain>
    </source>
</reference>
<dbReference type="PANTHER" id="PTHR37299">
    <property type="entry name" value="TRANSCRIPTIONAL REGULATOR-RELATED"/>
    <property type="match status" value="1"/>
</dbReference>
<dbReference type="InterPro" id="IPR001789">
    <property type="entry name" value="Sig_transdc_resp-reg_receiver"/>
</dbReference>
<feature type="domain" description="HTH LytTR-type" evidence="3">
    <location>
        <begin position="142"/>
        <end position="201"/>
    </location>
</feature>
<dbReference type="Gene3D" id="2.40.50.1020">
    <property type="entry name" value="LytTr DNA-binding domain"/>
    <property type="match status" value="1"/>
</dbReference>
<keyword evidence="5" id="KW-1185">Reference proteome</keyword>
<dbReference type="RefSeq" id="WP_125017081.1">
    <property type="nucleotide sequence ID" value="NZ_RQVQ01000004.1"/>
</dbReference>
<dbReference type="SUPFAM" id="SSF52172">
    <property type="entry name" value="CheY-like"/>
    <property type="match status" value="1"/>
</dbReference>
<organism evidence="4 5">
    <name type="scientific">Paenimyroides tangerinum</name>
    <dbReference type="NCBI Taxonomy" id="2488728"/>
    <lineage>
        <taxon>Bacteria</taxon>
        <taxon>Pseudomonadati</taxon>
        <taxon>Bacteroidota</taxon>
        <taxon>Flavobacteriia</taxon>
        <taxon>Flavobacteriales</taxon>
        <taxon>Flavobacteriaceae</taxon>
        <taxon>Paenimyroides</taxon>
    </lineage>
</organism>
<evidence type="ECO:0000313" key="5">
    <source>
        <dbReference type="Proteomes" id="UP000275719"/>
    </source>
</evidence>
<dbReference type="Gene3D" id="3.40.50.2300">
    <property type="match status" value="1"/>
</dbReference>
<accession>A0A3P3WE36</accession>
<gene>
    <name evidence="4" type="ORF">EG240_02525</name>
</gene>
<dbReference type="AlphaFoldDB" id="A0A3P3WE36"/>
<dbReference type="InterPro" id="IPR007492">
    <property type="entry name" value="LytTR_DNA-bd_dom"/>
</dbReference>
<sequence length="229" mass="26730">MIKAIAIDDEPLALKILAHHCDKIEEINLEKTFTNLSEAKTYINDNEIDLIFLDIEMPQQNGIDFYKSLNKKVMVIFTTAYDQYALEGFNVSAIDYIMKPISFDRFKEAVEKVIKVKKLISNKNEDSFIMIRADYKLNKIYLKDIQYIEGLDDYIQIYIDNQPKIVARMSMKAILETLPAKDFIRIHRSFIIPIKRIKNIQNKQIEIDSILIPIGETYKSETLEALKKI</sequence>
<name>A0A3P3WE36_9FLAO</name>
<dbReference type="InterPro" id="IPR046947">
    <property type="entry name" value="LytR-like"/>
</dbReference>
<evidence type="ECO:0000313" key="4">
    <source>
        <dbReference type="EMBL" id="RRJ92678.1"/>
    </source>
</evidence>
<dbReference type="Pfam" id="PF04397">
    <property type="entry name" value="LytTR"/>
    <property type="match status" value="1"/>
</dbReference>
<protein>
    <submittedName>
        <fullName evidence="4">DNA-binding response regulator</fullName>
    </submittedName>
</protein>
<dbReference type="SMART" id="SM00850">
    <property type="entry name" value="LytTR"/>
    <property type="match status" value="1"/>
</dbReference>
<dbReference type="InterPro" id="IPR011006">
    <property type="entry name" value="CheY-like_superfamily"/>
</dbReference>
<dbReference type="PROSITE" id="PS50110">
    <property type="entry name" value="RESPONSE_REGULATORY"/>
    <property type="match status" value="1"/>
</dbReference>
<dbReference type="SMART" id="SM00448">
    <property type="entry name" value="REC"/>
    <property type="match status" value="1"/>
</dbReference>
<comment type="caution">
    <text evidence="4">The sequence shown here is derived from an EMBL/GenBank/DDBJ whole genome shotgun (WGS) entry which is preliminary data.</text>
</comment>
<dbReference type="EMBL" id="RQVQ01000004">
    <property type="protein sequence ID" value="RRJ92678.1"/>
    <property type="molecule type" value="Genomic_DNA"/>
</dbReference>
<dbReference type="PANTHER" id="PTHR37299:SF1">
    <property type="entry name" value="STAGE 0 SPORULATION PROTEIN A HOMOLOG"/>
    <property type="match status" value="1"/>
</dbReference>
<feature type="modified residue" description="4-aspartylphosphate" evidence="1">
    <location>
        <position position="54"/>
    </location>
</feature>